<evidence type="ECO:0000313" key="3">
    <source>
        <dbReference type="EMBL" id="SBW07032.1"/>
    </source>
</evidence>
<evidence type="ECO:0000259" key="1">
    <source>
        <dbReference type="SMART" id="SM00897"/>
    </source>
</evidence>
<dbReference type="InterPro" id="IPR019494">
    <property type="entry name" value="FIST_C"/>
</dbReference>
<dbReference type="SMART" id="SM00897">
    <property type="entry name" value="FIST"/>
    <property type="match status" value="1"/>
</dbReference>
<feature type="domain" description="FIST C-domain" evidence="2">
    <location>
        <begin position="237"/>
        <end position="381"/>
    </location>
</feature>
<reference evidence="3" key="1">
    <citation type="submission" date="2016-04" db="EMBL/GenBank/DDBJ databases">
        <authorList>
            <person name="Evans L.H."/>
            <person name="Alamgir A."/>
            <person name="Owens N."/>
            <person name="Weber N.D."/>
            <person name="Virtaneva K."/>
            <person name="Barbian K."/>
            <person name="Babar A."/>
            <person name="Rosenke K."/>
        </authorList>
    </citation>
    <scope>NUCLEOTIDE SEQUENCE</scope>
    <source>
        <strain evidence="3">86</strain>
    </source>
</reference>
<dbReference type="AlphaFoldDB" id="A0A212K5W8"/>
<dbReference type="EMBL" id="FLUO01000001">
    <property type="protein sequence ID" value="SBW07032.1"/>
    <property type="molecule type" value="Genomic_DNA"/>
</dbReference>
<name>A0A212K5W8_9PROT</name>
<evidence type="ECO:0000259" key="2">
    <source>
        <dbReference type="SMART" id="SM01204"/>
    </source>
</evidence>
<dbReference type="PANTHER" id="PTHR40252">
    <property type="entry name" value="BLR0328 PROTEIN"/>
    <property type="match status" value="1"/>
</dbReference>
<evidence type="ECO:0008006" key="4">
    <source>
        <dbReference type="Google" id="ProtNLM"/>
    </source>
</evidence>
<gene>
    <name evidence="3" type="ORF">KL86APRO_12191</name>
</gene>
<protein>
    <recommendedName>
        <fullName evidence="4">FIST C-domain domain-containing protein</fullName>
    </recommendedName>
</protein>
<organism evidence="3">
    <name type="scientific">uncultured Alphaproteobacteria bacterium</name>
    <dbReference type="NCBI Taxonomy" id="91750"/>
    <lineage>
        <taxon>Bacteria</taxon>
        <taxon>Pseudomonadati</taxon>
        <taxon>Pseudomonadota</taxon>
        <taxon>Alphaproteobacteria</taxon>
        <taxon>environmental samples</taxon>
    </lineage>
</organism>
<feature type="domain" description="FIST" evidence="1">
    <location>
        <begin position="32"/>
        <end position="236"/>
    </location>
</feature>
<dbReference type="PANTHER" id="PTHR40252:SF2">
    <property type="entry name" value="BLR0328 PROTEIN"/>
    <property type="match status" value="1"/>
</dbReference>
<dbReference type="InterPro" id="IPR013702">
    <property type="entry name" value="FIST_domain_N"/>
</dbReference>
<sequence>MAVATACSILADTAAAFAEAYAALLDRLGGAPPDLLLFHYTTAHDGAALRAATAALPPAVEVQGATTSLGVITEDGVFAGETVLGMLGLRVEGLVAGAALVAKGADPRAAAAVAMRDALEAAGRPGGMPDLVLLAATVGDEEAVLEGIARTVGPRVPVFGGTASGPLLDGRSRLDRVFGRVAVRGAEATDAVALTALFAPMPIGRVFQGGCVPTDLTGTVTEMTAPRVVGRIDGLPAADVFSAWIEAHTGAPAAAASLDLLPLGREAGGIGGHPLYALTYVAGQREDGALSVMTDIAEGEVVRLMSGGAESIAGRPARTLGAAAAMLSADAGEISGGLIVVCAGLLPRVRGELAEIHADLARTLPGRPFLGAFTFGEQGSFPDSRALHGNLMISSLVFGG</sequence>
<dbReference type="Pfam" id="PF10442">
    <property type="entry name" value="FIST_C"/>
    <property type="match status" value="1"/>
</dbReference>
<accession>A0A212K5W8</accession>
<dbReference type="SMART" id="SM01204">
    <property type="entry name" value="FIST_C"/>
    <property type="match status" value="1"/>
</dbReference>
<dbReference type="Pfam" id="PF08495">
    <property type="entry name" value="FIST"/>
    <property type="match status" value="1"/>
</dbReference>
<proteinExistence type="predicted"/>